<dbReference type="PATRIC" id="fig|1502723.3.peg.537"/>
<dbReference type="InterPro" id="IPR008927">
    <property type="entry name" value="6-PGluconate_DH-like_C_sf"/>
</dbReference>
<dbReference type="SUPFAM" id="SSF48179">
    <property type="entry name" value="6-phosphogluconate dehydrogenase C-terminal domain-like"/>
    <property type="match status" value="1"/>
</dbReference>
<protein>
    <submittedName>
        <fullName evidence="3">Beta-hydroxyacid dehydrogenase, 3-hydroxyisobutyrate dehydrogenase</fullName>
    </submittedName>
</protein>
<accession>A0A0D8BPQ1</accession>
<dbReference type="InterPro" id="IPR036291">
    <property type="entry name" value="NAD(P)-bd_dom_sf"/>
</dbReference>
<evidence type="ECO:0000259" key="1">
    <source>
        <dbReference type="Pfam" id="PF03446"/>
    </source>
</evidence>
<feature type="domain" description="6-phosphogluconate dehydrogenase NADP-binding" evidence="1">
    <location>
        <begin position="4"/>
        <end position="128"/>
    </location>
</feature>
<dbReference type="Gene3D" id="3.40.50.720">
    <property type="entry name" value="NAD(P)-binding Rossmann-like Domain"/>
    <property type="match status" value="1"/>
</dbReference>
<keyword evidence="4" id="KW-1185">Reference proteome</keyword>
<sequence length="294" mass="29040">MMVAIVSPGAMGSALGRGYVEGGARVVACVAGRSERTRALADGLDLVDSLDAAVGAADIVLSVVPPGEAVAVAGAIRQSAAASGATPLVADLNAVSPATLARVGQALGGLDLVDGSISGPPPQAASGRARTRLYLSGPRAGEIAALAHSRLESRVLAGPVGTASALKMSTASVYKGLAALFLQATAAAQQAGVLDVMLDDLGPTFPAQVDGLGSWLALSASKADRYVAEMREIAATQAAAGLPPELFEAMAVVWERVARSPLGALTPEQAAGVADAAAVIRAFGLPAAGHPPGA</sequence>
<reference evidence="3 4" key="2">
    <citation type="journal article" date="2016" name="Genome Announc.">
        <title>Permanent Draft Genome Sequences for Two Variants of Frankia sp. Strain CpI1, the First Frankia Strain Isolated from Root Nodules of Comptonia peregrina.</title>
        <authorList>
            <person name="Oshone R."/>
            <person name="Hurst S.G.IV."/>
            <person name="Abebe-Akele F."/>
            <person name="Simpson S."/>
            <person name="Morris K."/>
            <person name="Thomas W.K."/>
            <person name="Tisa L.S."/>
        </authorList>
    </citation>
    <scope>NUCLEOTIDE SEQUENCE [LARGE SCALE GENOMIC DNA]</scope>
    <source>
        <strain evidence="4">CpI1-S</strain>
    </source>
</reference>
<feature type="domain" description="Phosphogluconate dehydrogenase NAD-binding putative C-terminal" evidence="2">
    <location>
        <begin position="188"/>
        <end position="257"/>
    </location>
</feature>
<dbReference type="InterPro" id="IPR006115">
    <property type="entry name" value="6PGDH_NADP-bd"/>
</dbReference>
<gene>
    <name evidence="3" type="ORF">FF36_00485</name>
</gene>
<dbReference type="GO" id="GO:0050661">
    <property type="term" value="F:NADP binding"/>
    <property type="evidence" value="ECO:0007669"/>
    <property type="project" value="InterPro"/>
</dbReference>
<dbReference type="Proteomes" id="UP000032545">
    <property type="component" value="Unassembled WGS sequence"/>
</dbReference>
<dbReference type="Gene3D" id="1.10.1040.10">
    <property type="entry name" value="N-(1-d-carboxylethyl)-l-norvaline Dehydrogenase, domain 2"/>
    <property type="match status" value="1"/>
</dbReference>
<dbReference type="InterPro" id="IPR013328">
    <property type="entry name" value="6PGD_dom2"/>
</dbReference>
<dbReference type="InterPro" id="IPR015814">
    <property type="entry name" value="Pgluconate_DH_NAD-bd_C"/>
</dbReference>
<evidence type="ECO:0000313" key="3">
    <source>
        <dbReference type="EMBL" id="KJE25352.1"/>
    </source>
</evidence>
<dbReference type="Pfam" id="PF03446">
    <property type="entry name" value="NAD_binding_2"/>
    <property type="match status" value="1"/>
</dbReference>
<dbReference type="Pfam" id="PF09130">
    <property type="entry name" value="DUF1932"/>
    <property type="match status" value="1"/>
</dbReference>
<dbReference type="SUPFAM" id="SSF51735">
    <property type="entry name" value="NAD(P)-binding Rossmann-fold domains"/>
    <property type="match status" value="1"/>
</dbReference>
<evidence type="ECO:0000313" key="4">
    <source>
        <dbReference type="Proteomes" id="UP000032545"/>
    </source>
</evidence>
<dbReference type="AlphaFoldDB" id="A0A0D8BPQ1"/>
<dbReference type="EMBL" id="JYFN01000002">
    <property type="protein sequence ID" value="KJE25352.1"/>
    <property type="molecule type" value="Genomic_DNA"/>
</dbReference>
<organism evidence="3 4">
    <name type="scientific">Frankia torreyi</name>
    <dbReference type="NCBI Taxonomy" id="1856"/>
    <lineage>
        <taxon>Bacteria</taxon>
        <taxon>Bacillati</taxon>
        <taxon>Actinomycetota</taxon>
        <taxon>Actinomycetes</taxon>
        <taxon>Frankiales</taxon>
        <taxon>Frankiaceae</taxon>
        <taxon>Frankia</taxon>
    </lineage>
</organism>
<proteinExistence type="predicted"/>
<reference evidence="4" key="1">
    <citation type="submission" date="2015-02" db="EMBL/GenBank/DDBJ databases">
        <title>Draft Genome of Frankia sp. CpI1-S.</title>
        <authorList>
            <person name="Oshone R.T."/>
            <person name="Ngom M."/>
            <person name="Ghodhbane-Gtari F."/>
            <person name="Gtari M."/>
            <person name="Morris K."/>
            <person name="Thomas K."/>
            <person name="Sen A."/>
            <person name="Tisa L.S."/>
        </authorList>
    </citation>
    <scope>NUCLEOTIDE SEQUENCE [LARGE SCALE GENOMIC DNA]</scope>
    <source>
        <strain evidence="4">CpI1-S</strain>
    </source>
</reference>
<evidence type="ECO:0000259" key="2">
    <source>
        <dbReference type="Pfam" id="PF09130"/>
    </source>
</evidence>
<name>A0A0D8BPQ1_9ACTN</name>
<comment type="caution">
    <text evidence="3">The sequence shown here is derived from an EMBL/GenBank/DDBJ whole genome shotgun (WGS) entry which is preliminary data.</text>
</comment>